<evidence type="ECO:0000256" key="7">
    <source>
        <dbReference type="RuleBase" id="RU363032"/>
    </source>
</evidence>
<keyword evidence="2 7" id="KW-0813">Transport</keyword>
<keyword evidence="5 7" id="KW-1133">Transmembrane helix</keyword>
<keyword evidence="10" id="KW-1185">Reference proteome</keyword>
<reference evidence="9 10" key="1">
    <citation type="submission" date="2024-03" db="EMBL/GenBank/DDBJ databases">
        <title>Draft genome sequence of Pseudonocardia nematodicida JCM 31783.</title>
        <authorList>
            <person name="Butdee W."/>
            <person name="Duangmal K."/>
        </authorList>
    </citation>
    <scope>NUCLEOTIDE SEQUENCE [LARGE SCALE GENOMIC DNA]</scope>
    <source>
        <strain evidence="9 10">JCM 31783</strain>
    </source>
</reference>
<keyword evidence="3" id="KW-1003">Cell membrane</keyword>
<protein>
    <submittedName>
        <fullName evidence="9">ABC transporter permease subunit</fullName>
    </submittedName>
</protein>
<feature type="transmembrane region" description="Helical" evidence="7">
    <location>
        <begin position="220"/>
        <end position="240"/>
    </location>
</feature>
<dbReference type="InterPro" id="IPR035906">
    <property type="entry name" value="MetI-like_sf"/>
</dbReference>
<dbReference type="PANTHER" id="PTHR30151:SF38">
    <property type="entry name" value="ALIPHATIC SULFONATES TRANSPORT PERMEASE PROTEIN SSUC-RELATED"/>
    <property type="match status" value="1"/>
</dbReference>
<dbReference type="PANTHER" id="PTHR30151">
    <property type="entry name" value="ALKANE SULFONATE ABC TRANSPORTER-RELATED, MEMBRANE SUBUNIT"/>
    <property type="match status" value="1"/>
</dbReference>
<dbReference type="RefSeq" id="WP_349300832.1">
    <property type="nucleotide sequence ID" value="NZ_JBEDNQ010000011.1"/>
</dbReference>
<sequence>MSSVGTRVLASLAVPVVLVALWWVVSSGSASPYFPPLPDIVEGFAETWTADRLRGDLVPSLVALAVGFVIAVLVGMLGGIVLGLSPRLRRDVRPLTEFLRATPVVALVPLGLVLLGPGTTMEIALIAFAGTWPILIAAVDGVRAADQVALDTARVYGLSPARRLVQVVVPGAMPQIMAGVRIAVAASVGTMVVANMLASGAGLGYVVIRAQQSFNILDTWSGLLMIGLVGCSVTGLVVTVERMVLGWHRRWRALDQRSA</sequence>
<dbReference type="SUPFAM" id="SSF161098">
    <property type="entry name" value="MetI-like"/>
    <property type="match status" value="1"/>
</dbReference>
<dbReference type="PROSITE" id="PS50928">
    <property type="entry name" value="ABC_TM1"/>
    <property type="match status" value="1"/>
</dbReference>
<dbReference type="Proteomes" id="UP001494902">
    <property type="component" value="Unassembled WGS sequence"/>
</dbReference>
<evidence type="ECO:0000259" key="8">
    <source>
        <dbReference type="PROSITE" id="PS50928"/>
    </source>
</evidence>
<proteinExistence type="inferred from homology"/>
<dbReference type="InterPro" id="IPR000515">
    <property type="entry name" value="MetI-like"/>
</dbReference>
<gene>
    <name evidence="9" type="ORF">WIS52_25145</name>
</gene>
<evidence type="ECO:0000256" key="3">
    <source>
        <dbReference type="ARBA" id="ARBA00022475"/>
    </source>
</evidence>
<organism evidence="9 10">
    <name type="scientific">Pseudonocardia nematodicida</name>
    <dbReference type="NCBI Taxonomy" id="1206997"/>
    <lineage>
        <taxon>Bacteria</taxon>
        <taxon>Bacillati</taxon>
        <taxon>Actinomycetota</taxon>
        <taxon>Actinomycetes</taxon>
        <taxon>Pseudonocardiales</taxon>
        <taxon>Pseudonocardiaceae</taxon>
        <taxon>Pseudonocardia</taxon>
    </lineage>
</organism>
<keyword evidence="4 7" id="KW-0812">Transmembrane</keyword>
<feature type="domain" description="ABC transmembrane type-1" evidence="8">
    <location>
        <begin position="57"/>
        <end position="241"/>
    </location>
</feature>
<feature type="transmembrane region" description="Helical" evidence="7">
    <location>
        <begin position="182"/>
        <end position="208"/>
    </location>
</feature>
<evidence type="ECO:0000256" key="6">
    <source>
        <dbReference type="ARBA" id="ARBA00023136"/>
    </source>
</evidence>
<evidence type="ECO:0000256" key="5">
    <source>
        <dbReference type="ARBA" id="ARBA00022989"/>
    </source>
</evidence>
<evidence type="ECO:0000256" key="4">
    <source>
        <dbReference type="ARBA" id="ARBA00022692"/>
    </source>
</evidence>
<evidence type="ECO:0000313" key="10">
    <source>
        <dbReference type="Proteomes" id="UP001494902"/>
    </source>
</evidence>
<feature type="transmembrane region" description="Helical" evidence="7">
    <location>
        <begin position="123"/>
        <end position="142"/>
    </location>
</feature>
<feature type="transmembrane region" description="Helical" evidence="7">
    <location>
        <begin position="98"/>
        <end position="117"/>
    </location>
</feature>
<keyword evidence="6 7" id="KW-0472">Membrane</keyword>
<dbReference type="Pfam" id="PF00528">
    <property type="entry name" value="BPD_transp_1"/>
    <property type="match status" value="1"/>
</dbReference>
<dbReference type="Gene3D" id="1.10.3720.10">
    <property type="entry name" value="MetI-like"/>
    <property type="match status" value="1"/>
</dbReference>
<dbReference type="CDD" id="cd06261">
    <property type="entry name" value="TM_PBP2"/>
    <property type="match status" value="1"/>
</dbReference>
<comment type="similarity">
    <text evidence="7">Belongs to the binding-protein-dependent transport system permease family.</text>
</comment>
<dbReference type="EMBL" id="JBEDNQ010000011">
    <property type="protein sequence ID" value="MEQ3553774.1"/>
    <property type="molecule type" value="Genomic_DNA"/>
</dbReference>
<accession>A0ABV1KIN0</accession>
<comment type="caution">
    <text evidence="9">The sequence shown here is derived from an EMBL/GenBank/DDBJ whole genome shotgun (WGS) entry which is preliminary data.</text>
</comment>
<evidence type="ECO:0000256" key="2">
    <source>
        <dbReference type="ARBA" id="ARBA00022448"/>
    </source>
</evidence>
<evidence type="ECO:0000313" key="9">
    <source>
        <dbReference type="EMBL" id="MEQ3553774.1"/>
    </source>
</evidence>
<feature type="transmembrane region" description="Helical" evidence="7">
    <location>
        <begin position="61"/>
        <end position="86"/>
    </location>
</feature>
<evidence type="ECO:0000256" key="1">
    <source>
        <dbReference type="ARBA" id="ARBA00004651"/>
    </source>
</evidence>
<comment type="subcellular location">
    <subcellularLocation>
        <location evidence="1 7">Cell membrane</location>
        <topology evidence="1 7">Multi-pass membrane protein</topology>
    </subcellularLocation>
</comment>
<name>A0ABV1KIN0_9PSEU</name>